<name>S0FJP6_RUMCE</name>
<dbReference type="GO" id="GO:0005524">
    <property type="term" value="F:ATP binding"/>
    <property type="evidence" value="ECO:0007669"/>
    <property type="project" value="UniProtKB-UniRule"/>
</dbReference>
<dbReference type="PIRSF" id="PIRSF000513">
    <property type="entry name" value="Thz_kinase"/>
    <property type="match status" value="1"/>
</dbReference>
<organism evidence="12 13">
    <name type="scientific">Ruminiclostridium cellobioparum subsp. termitidis CT1112</name>
    <dbReference type="NCBI Taxonomy" id="1195236"/>
    <lineage>
        <taxon>Bacteria</taxon>
        <taxon>Bacillati</taxon>
        <taxon>Bacillota</taxon>
        <taxon>Clostridia</taxon>
        <taxon>Eubacteriales</taxon>
        <taxon>Oscillospiraceae</taxon>
        <taxon>Ruminiclostridium</taxon>
    </lineage>
</organism>
<keyword evidence="5 11" id="KW-0479">Metal-binding</keyword>
<dbReference type="NCBIfam" id="TIGR00694">
    <property type="entry name" value="thiM"/>
    <property type="match status" value="1"/>
</dbReference>
<dbReference type="HAMAP" id="MF_00228">
    <property type="entry name" value="Thz_kinase"/>
    <property type="match status" value="1"/>
</dbReference>
<evidence type="ECO:0000256" key="4">
    <source>
        <dbReference type="ARBA" id="ARBA00022679"/>
    </source>
</evidence>
<evidence type="ECO:0000256" key="3">
    <source>
        <dbReference type="ARBA" id="ARBA00004868"/>
    </source>
</evidence>
<comment type="cofactor">
    <cofactor evidence="2 11">
        <name>Mg(2+)</name>
        <dbReference type="ChEBI" id="CHEBI:18420"/>
    </cofactor>
</comment>
<dbReference type="RefSeq" id="WP_004628500.1">
    <property type="nucleotide sequence ID" value="NZ_AORV01000054.1"/>
</dbReference>
<evidence type="ECO:0000256" key="11">
    <source>
        <dbReference type="HAMAP-Rule" id="MF_00228"/>
    </source>
</evidence>
<dbReference type="CDD" id="cd01170">
    <property type="entry name" value="THZ_kinase"/>
    <property type="match status" value="1"/>
</dbReference>
<evidence type="ECO:0000256" key="8">
    <source>
        <dbReference type="ARBA" id="ARBA00022840"/>
    </source>
</evidence>
<reference evidence="12 13" key="1">
    <citation type="journal article" date="2013" name="Genome Announc.">
        <title>Draft Genome Sequence of the Cellulolytic, Mesophilic, Anaerobic Bacterium Clostridium termitidis Strain CT1112 (DSM 5398).</title>
        <authorList>
            <person name="Lal S."/>
            <person name="Ramachandran U."/>
            <person name="Zhang X."/>
            <person name="Munir R."/>
            <person name="Sparling R."/>
            <person name="Levin D.B."/>
        </authorList>
    </citation>
    <scope>NUCLEOTIDE SEQUENCE [LARGE SCALE GENOMIC DNA]</scope>
    <source>
        <strain evidence="12 13">CT1112</strain>
    </source>
</reference>
<dbReference type="PRINTS" id="PR01099">
    <property type="entry name" value="HYETHTZKNASE"/>
</dbReference>
<protein>
    <recommendedName>
        <fullName evidence="11">Hydroxyethylthiazole kinase</fullName>
        <ecNumber evidence="11">2.7.1.50</ecNumber>
    </recommendedName>
    <alternativeName>
        <fullName evidence="11">4-methyl-5-beta-hydroxyethylthiazole kinase</fullName>
        <shortName evidence="11">TH kinase</shortName>
        <shortName evidence="11">Thz kinase</shortName>
    </alternativeName>
</protein>
<dbReference type="GO" id="GO:0009228">
    <property type="term" value="P:thiamine biosynthetic process"/>
    <property type="evidence" value="ECO:0007669"/>
    <property type="project" value="UniProtKB-KW"/>
</dbReference>
<evidence type="ECO:0000313" key="12">
    <source>
        <dbReference type="EMBL" id="EMS70526.1"/>
    </source>
</evidence>
<feature type="binding site" evidence="11">
    <location>
        <position position="174"/>
    </location>
    <ligand>
        <name>ATP</name>
        <dbReference type="ChEBI" id="CHEBI:30616"/>
    </ligand>
</feature>
<dbReference type="InterPro" id="IPR000417">
    <property type="entry name" value="Hyethyz_kinase"/>
</dbReference>
<dbReference type="UniPathway" id="UPA00060">
    <property type="reaction ID" value="UER00139"/>
</dbReference>
<evidence type="ECO:0000256" key="10">
    <source>
        <dbReference type="ARBA" id="ARBA00022977"/>
    </source>
</evidence>
<comment type="caution">
    <text evidence="12">The sequence shown here is derived from an EMBL/GenBank/DDBJ whole genome shotgun (WGS) entry which is preliminary data.</text>
</comment>
<evidence type="ECO:0000256" key="9">
    <source>
        <dbReference type="ARBA" id="ARBA00022842"/>
    </source>
</evidence>
<dbReference type="STRING" id="1195236.CTER_3840"/>
<evidence type="ECO:0000256" key="5">
    <source>
        <dbReference type="ARBA" id="ARBA00022723"/>
    </source>
</evidence>
<evidence type="ECO:0000256" key="2">
    <source>
        <dbReference type="ARBA" id="ARBA00001946"/>
    </source>
</evidence>
<feature type="binding site" evidence="11">
    <location>
        <position position="123"/>
    </location>
    <ligand>
        <name>ATP</name>
        <dbReference type="ChEBI" id="CHEBI:30616"/>
    </ligand>
</feature>
<keyword evidence="10 11" id="KW-0784">Thiamine biosynthesis</keyword>
<dbReference type="Gene3D" id="3.40.1190.20">
    <property type="match status" value="1"/>
</dbReference>
<dbReference type="GO" id="GO:0009229">
    <property type="term" value="P:thiamine diphosphate biosynthetic process"/>
    <property type="evidence" value="ECO:0007669"/>
    <property type="project" value="UniProtKB-UniRule"/>
</dbReference>
<evidence type="ECO:0000256" key="7">
    <source>
        <dbReference type="ARBA" id="ARBA00022777"/>
    </source>
</evidence>
<keyword evidence="13" id="KW-1185">Reference proteome</keyword>
<dbReference type="SUPFAM" id="SSF53613">
    <property type="entry name" value="Ribokinase-like"/>
    <property type="match status" value="1"/>
</dbReference>
<dbReference type="EC" id="2.7.1.50" evidence="11"/>
<comment type="pathway">
    <text evidence="3 11">Cofactor biosynthesis; thiamine diphosphate biosynthesis; 4-methyl-5-(2-phosphoethyl)-thiazole from 5-(2-hydroxyethyl)-4-methylthiazole: step 1/1.</text>
</comment>
<keyword evidence="9 11" id="KW-0460">Magnesium</keyword>
<feature type="binding site" evidence="11">
    <location>
        <position position="201"/>
    </location>
    <ligand>
        <name>substrate</name>
    </ligand>
</feature>
<dbReference type="Pfam" id="PF02110">
    <property type="entry name" value="HK"/>
    <property type="match status" value="1"/>
</dbReference>
<comment type="function">
    <text evidence="11">Catalyzes the phosphorylation of the hydroxyl group of 4-methyl-5-beta-hydroxyethylthiazole (THZ).</text>
</comment>
<evidence type="ECO:0000256" key="1">
    <source>
        <dbReference type="ARBA" id="ARBA00001771"/>
    </source>
</evidence>
<dbReference type="InterPro" id="IPR029056">
    <property type="entry name" value="Ribokinase-like"/>
</dbReference>
<dbReference type="Proteomes" id="UP000014155">
    <property type="component" value="Unassembled WGS sequence"/>
</dbReference>
<keyword evidence="7 11" id="KW-0418">Kinase</keyword>
<proteinExistence type="inferred from homology"/>
<dbReference type="NCBIfam" id="NF006830">
    <property type="entry name" value="PRK09355.1"/>
    <property type="match status" value="1"/>
</dbReference>
<dbReference type="GO" id="GO:0000287">
    <property type="term" value="F:magnesium ion binding"/>
    <property type="evidence" value="ECO:0007669"/>
    <property type="project" value="UniProtKB-UniRule"/>
</dbReference>
<comment type="similarity">
    <text evidence="11">Belongs to the Thz kinase family.</text>
</comment>
<sequence length="277" mass="28385">MSDIIKAAAELLGQLRSNKPLVHNITNYVTVNDCANAVLAIGASPIMADDIGEAVDITAISSALVINIGTLNHRTVESMLAAGKKANELGIPVVFDPVGAGASRLRNETTRAILSEIKVSVVRGNMSEISFIAGLNANTKGVDAAEEDIASGDAAQAAVALAVAEKLECVAAITGATDIITDGKRIAAVSNGHKMLSDVTGTGCMTTALVGSFCGAGRDAFVAAVAGIAAMGIAGEIAFENAGSKGTGSFHMAIIDAISRLDEKILFERARINETYR</sequence>
<dbReference type="EMBL" id="AORV01000054">
    <property type="protein sequence ID" value="EMS70526.1"/>
    <property type="molecule type" value="Genomic_DNA"/>
</dbReference>
<feature type="binding site" evidence="11">
    <location>
        <position position="47"/>
    </location>
    <ligand>
        <name>substrate</name>
    </ligand>
</feature>
<gene>
    <name evidence="11" type="primary">thiM</name>
    <name evidence="12" type="ORF">CTER_3840</name>
</gene>
<evidence type="ECO:0000256" key="6">
    <source>
        <dbReference type="ARBA" id="ARBA00022741"/>
    </source>
</evidence>
<evidence type="ECO:0000313" key="13">
    <source>
        <dbReference type="Proteomes" id="UP000014155"/>
    </source>
</evidence>
<accession>S0FJP6</accession>
<dbReference type="GO" id="GO:0004417">
    <property type="term" value="F:hydroxyethylthiazole kinase activity"/>
    <property type="evidence" value="ECO:0007669"/>
    <property type="project" value="UniProtKB-UniRule"/>
</dbReference>
<keyword evidence="6 11" id="KW-0547">Nucleotide-binding</keyword>
<keyword evidence="4 11" id="KW-0808">Transferase</keyword>
<dbReference type="AlphaFoldDB" id="S0FJP6"/>
<comment type="catalytic activity">
    <reaction evidence="1 11">
        <text>5-(2-hydroxyethyl)-4-methylthiazole + ATP = 4-methyl-5-(2-phosphooxyethyl)-thiazole + ADP + H(+)</text>
        <dbReference type="Rhea" id="RHEA:24212"/>
        <dbReference type="ChEBI" id="CHEBI:15378"/>
        <dbReference type="ChEBI" id="CHEBI:17957"/>
        <dbReference type="ChEBI" id="CHEBI:30616"/>
        <dbReference type="ChEBI" id="CHEBI:58296"/>
        <dbReference type="ChEBI" id="CHEBI:456216"/>
        <dbReference type="EC" id="2.7.1.50"/>
    </reaction>
</comment>
<dbReference type="eggNOG" id="COG2145">
    <property type="taxonomic scope" value="Bacteria"/>
</dbReference>
<keyword evidence="8 11" id="KW-0067">ATP-binding</keyword>
<dbReference type="PATRIC" id="fig|1195236.3.peg.4050"/>